<comment type="caution">
    <text evidence="1">The sequence shown here is derived from an EMBL/GenBank/DDBJ whole genome shotgun (WGS) entry which is preliminary data.</text>
</comment>
<evidence type="ECO:0000313" key="1">
    <source>
        <dbReference type="EMBL" id="PIQ85265.1"/>
    </source>
</evidence>
<protein>
    <submittedName>
        <fullName evidence="1">Uncharacterized protein</fullName>
    </submittedName>
</protein>
<dbReference type="AlphaFoldDB" id="A0A2H0LP44"/>
<dbReference type="Proteomes" id="UP000230859">
    <property type="component" value="Unassembled WGS sequence"/>
</dbReference>
<gene>
    <name evidence="1" type="ORF">COV74_09925</name>
</gene>
<proteinExistence type="predicted"/>
<sequence>MLKLKRTRAQEHKSTSAPVTGQKYTLVTCVLVTCVLVMACASTPKKIPVIYDVKPTDPYEVIGIVETKTEWHGLQWAWFWWHYMPWQSAIYKKHNEALIKKAQKLGADAVINITYFPKRQGAQGEAIRFK</sequence>
<dbReference type="EMBL" id="PCVY01000072">
    <property type="protein sequence ID" value="PIQ85265.1"/>
    <property type="molecule type" value="Genomic_DNA"/>
</dbReference>
<accession>A0A2H0LP44</accession>
<reference evidence="1 2" key="1">
    <citation type="submission" date="2017-09" db="EMBL/GenBank/DDBJ databases">
        <title>Depth-based differentiation of microbial function through sediment-hosted aquifers and enrichment of novel symbionts in the deep terrestrial subsurface.</title>
        <authorList>
            <person name="Probst A.J."/>
            <person name="Ladd B."/>
            <person name="Jarett J.K."/>
            <person name="Geller-Mcgrath D.E."/>
            <person name="Sieber C.M."/>
            <person name="Emerson J.B."/>
            <person name="Anantharaman K."/>
            <person name="Thomas B.C."/>
            <person name="Malmstrom R."/>
            <person name="Stieglmeier M."/>
            <person name="Klingl A."/>
            <person name="Woyke T."/>
            <person name="Ryan C.M."/>
            <person name="Banfield J.F."/>
        </authorList>
    </citation>
    <scope>NUCLEOTIDE SEQUENCE [LARGE SCALE GENOMIC DNA]</scope>
    <source>
        <strain evidence="1">CG11_big_fil_rev_8_21_14_0_20_45_26</strain>
    </source>
</reference>
<name>A0A2H0LP44_9BACT</name>
<organism evidence="1 2">
    <name type="scientific">Candidatus Abzuiibacterium crystallinum</name>
    <dbReference type="NCBI Taxonomy" id="1974748"/>
    <lineage>
        <taxon>Bacteria</taxon>
        <taxon>Pseudomonadati</taxon>
        <taxon>Candidatus Omnitrophota</taxon>
        <taxon>Candidatus Abzuiibacterium</taxon>
    </lineage>
</organism>
<evidence type="ECO:0000313" key="2">
    <source>
        <dbReference type="Proteomes" id="UP000230859"/>
    </source>
</evidence>